<dbReference type="InterPro" id="IPR035680">
    <property type="entry name" value="Clx_II_MBL"/>
</dbReference>
<feature type="domain" description="Metallo-beta-lactamase" evidence="8">
    <location>
        <begin position="12"/>
        <end position="171"/>
    </location>
</feature>
<dbReference type="HAMAP" id="MF_01374">
    <property type="entry name" value="Glyoxalase_2"/>
    <property type="match status" value="1"/>
</dbReference>
<dbReference type="Gene3D" id="3.60.15.10">
    <property type="entry name" value="Ribonuclease Z/Hydroxyacylglutathione hydrolase-like"/>
    <property type="match status" value="1"/>
</dbReference>
<dbReference type="CDD" id="cd07723">
    <property type="entry name" value="hydroxyacylglutathione_hydrolase_MBL-fold"/>
    <property type="match status" value="1"/>
</dbReference>
<feature type="binding site" evidence="7">
    <location>
        <position position="112"/>
    </location>
    <ligand>
        <name>Zn(2+)</name>
        <dbReference type="ChEBI" id="CHEBI:29105"/>
        <label>1</label>
    </ligand>
</feature>
<keyword evidence="4 7" id="KW-0479">Metal-binding</keyword>
<gene>
    <name evidence="7" type="primary">gloB</name>
    <name evidence="9" type="ORF">BFW38_04645</name>
</gene>
<feature type="binding site" evidence="7">
    <location>
        <position position="133"/>
    </location>
    <ligand>
        <name>Zn(2+)</name>
        <dbReference type="ChEBI" id="CHEBI:29105"/>
        <label>2</label>
    </ligand>
</feature>
<dbReference type="Pfam" id="PF16123">
    <property type="entry name" value="HAGH_C"/>
    <property type="match status" value="1"/>
</dbReference>
<comment type="similarity">
    <text evidence="3 7">Belongs to the metallo-beta-lactamase superfamily. Glyoxalase II family.</text>
</comment>
<evidence type="ECO:0000313" key="10">
    <source>
        <dbReference type="Proteomes" id="UP000094291"/>
    </source>
</evidence>
<dbReference type="PIRSF" id="PIRSF005457">
    <property type="entry name" value="Glx"/>
    <property type="match status" value="1"/>
</dbReference>
<dbReference type="OrthoDB" id="9802248at2"/>
<dbReference type="GO" id="GO:0046872">
    <property type="term" value="F:metal ion binding"/>
    <property type="evidence" value="ECO:0007669"/>
    <property type="project" value="UniProtKB-KW"/>
</dbReference>
<evidence type="ECO:0000256" key="3">
    <source>
        <dbReference type="ARBA" id="ARBA00006759"/>
    </source>
</evidence>
<feature type="binding site" evidence="7">
    <location>
        <position position="133"/>
    </location>
    <ligand>
        <name>Zn(2+)</name>
        <dbReference type="ChEBI" id="CHEBI:29105"/>
        <label>1</label>
    </ligand>
</feature>
<keyword evidence="5 7" id="KW-0378">Hydrolase</keyword>
<dbReference type="InterPro" id="IPR001279">
    <property type="entry name" value="Metallo-B-lactamas"/>
</dbReference>
<comment type="subunit">
    <text evidence="7">Monomer.</text>
</comment>
<dbReference type="GO" id="GO:0004416">
    <property type="term" value="F:hydroxyacylglutathione hydrolase activity"/>
    <property type="evidence" value="ECO:0007669"/>
    <property type="project" value="UniProtKB-UniRule"/>
</dbReference>
<evidence type="ECO:0000256" key="6">
    <source>
        <dbReference type="ARBA" id="ARBA00022833"/>
    </source>
</evidence>
<evidence type="ECO:0000256" key="1">
    <source>
        <dbReference type="ARBA" id="ARBA00001623"/>
    </source>
</evidence>
<dbReference type="STRING" id="197479.BFW38_04645"/>
<comment type="catalytic activity">
    <reaction evidence="1 7">
        <text>an S-(2-hydroxyacyl)glutathione + H2O = a 2-hydroxy carboxylate + glutathione + H(+)</text>
        <dbReference type="Rhea" id="RHEA:21864"/>
        <dbReference type="ChEBI" id="CHEBI:15377"/>
        <dbReference type="ChEBI" id="CHEBI:15378"/>
        <dbReference type="ChEBI" id="CHEBI:57925"/>
        <dbReference type="ChEBI" id="CHEBI:58896"/>
        <dbReference type="ChEBI" id="CHEBI:71261"/>
        <dbReference type="EC" id="3.1.2.6"/>
    </reaction>
</comment>
<dbReference type="SUPFAM" id="SSF56281">
    <property type="entry name" value="Metallo-hydrolase/oxidoreductase"/>
    <property type="match status" value="1"/>
</dbReference>
<feature type="binding site" evidence="7">
    <location>
        <position position="57"/>
    </location>
    <ligand>
        <name>Zn(2+)</name>
        <dbReference type="ChEBI" id="CHEBI:29105"/>
        <label>1</label>
    </ligand>
</feature>
<dbReference type="PANTHER" id="PTHR43705:SF1">
    <property type="entry name" value="HYDROXYACYLGLUTATHIONE HYDROLASE GLOB"/>
    <property type="match status" value="1"/>
</dbReference>
<dbReference type="NCBIfam" id="TIGR03413">
    <property type="entry name" value="GSH_gloB"/>
    <property type="match status" value="1"/>
</dbReference>
<dbReference type="SMART" id="SM00849">
    <property type="entry name" value="Lactamase_B"/>
    <property type="match status" value="1"/>
</dbReference>
<dbReference type="InterPro" id="IPR032282">
    <property type="entry name" value="HAGH_C"/>
</dbReference>
<keyword evidence="6 7" id="KW-0862">Zinc</keyword>
<comment type="caution">
    <text evidence="9">The sequence shown here is derived from an EMBL/GenBank/DDBJ whole genome shotgun (WGS) entry which is preliminary data.</text>
</comment>
<dbReference type="EC" id="3.1.2.6" evidence="7"/>
<dbReference type="Pfam" id="PF00753">
    <property type="entry name" value="Lactamase_B"/>
    <property type="match status" value="1"/>
</dbReference>
<dbReference type="EMBL" id="MDTQ01000001">
    <property type="protein sequence ID" value="ODC02940.1"/>
    <property type="molecule type" value="Genomic_DNA"/>
</dbReference>
<sequence>MLKVTPLPAFNDNYIWLLQQPGSSRCWVVDPGQAEPVQRYLAQHELQLEGILLTHHHPDHIGGVKALASEGVTLVGCVHDVYRLPPLSQQVAEGSRFQVLGETVQVLEVPGHTLGHIAYLFADHQPPLLFCGDTLFSAGCGRLFEGTAEQMHTSLQRLCQLPGETQIYPAHEYTQANLRFAAQVEPDNDAMTARITQTEAQRNAQTPTLPVRLSEELTYNPFLRVSNPLIRQRLEQRAEMTLPEDSRAFAVLRAWKDEA</sequence>
<dbReference type="UniPathway" id="UPA00619">
    <property type="reaction ID" value="UER00676"/>
</dbReference>
<feature type="binding site" evidence="7">
    <location>
        <position position="55"/>
    </location>
    <ligand>
        <name>Zn(2+)</name>
        <dbReference type="ChEBI" id="CHEBI:29105"/>
        <label>1</label>
    </ligand>
</feature>
<feature type="binding site" evidence="7">
    <location>
        <position position="59"/>
    </location>
    <ligand>
        <name>Zn(2+)</name>
        <dbReference type="ChEBI" id="CHEBI:29105"/>
        <label>2</label>
    </ligand>
</feature>
<comment type="cofactor">
    <cofactor evidence="7">
        <name>Zn(2+)</name>
        <dbReference type="ChEBI" id="CHEBI:29105"/>
    </cofactor>
    <text evidence="7">Binds 2 Zn(2+) ions per subunit.</text>
</comment>
<accession>A0A1E2V7E9</accession>
<feature type="binding site" evidence="7">
    <location>
        <position position="60"/>
    </location>
    <ligand>
        <name>Zn(2+)</name>
        <dbReference type="ChEBI" id="CHEBI:29105"/>
        <label>2</label>
    </ligand>
</feature>
<feature type="binding site" evidence="7">
    <location>
        <position position="171"/>
    </location>
    <ligand>
        <name>Zn(2+)</name>
        <dbReference type="ChEBI" id="CHEBI:29105"/>
        <label>2</label>
    </ligand>
</feature>
<dbReference type="InterPro" id="IPR017782">
    <property type="entry name" value="Hydroxyacylglutathione_Hdrlase"/>
</dbReference>
<proteinExistence type="inferred from homology"/>
<reference evidence="9 10" key="1">
    <citation type="submission" date="2016-08" db="EMBL/GenBank/DDBJ databases">
        <authorList>
            <person name="Seilhamer J.J."/>
        </authorList>
    </citation>
    <scope>NUCLEOTIDE SEQUENCE [LARGE SCALE GENOMIC DNA]</scope>
    <source>
        <strain evidence="9 10">PH27A</strain>
    </source>
</reference>
<dbReference type="PANTHER" id="PTHR43705">
    <property type="entry name" value="HYDROXYACYLGLUTATHIONE HYDROLASE"/>
    <property type="match status" value="1"/>
</dbReference>
<comment type="function">
    <text evidence="7">Thiolesterase that catalyzes the hydrolysis of S-D-lactoyl-glutathione to form glutathione and D-lactic acid.</text>
</comment>
<evidence type="ECO:0000313" key="9">
    <source>
        <dbReference type="EMBL" id="ODC02940.1"/>
    </source>
</evidence>
<evidence type="ECO:0000256" key="2">
    <source>
        <dbReference type="ARBA" id="ARBA00004963"/>
    </source>
</evidence>
<evidence type="ECO:0000256" key="5">
    <source>
        <dbReference type="ARBA" id="ARBA00022801"/>
    </source>
</evidence>
<evidence type="ECO:0000259" key="8">
    <source>
        <dbReference type="SMART" id="SM00849"/>
    </source>
</evidence>
<keyword evidence="10" id="KW-1185">Reference proteome</keyword>
<dbReference type="AlphaFoldDB" id="A0A1E2V7E9"/>
<name>A0A1E2V7E9_9GAMM</name>
<dbReference type="Proteomes" id="UP000094291">
    <property type="component" value="Unassembled WGS sequence"/>
</dbReference>
<protein>
    <recommendedName>
        <fullName evidence="7">Hydroxyacylglutathione hydrolase</fullName>
        <ecNumber evidence="7">3.1.2.6</ecNumber>
    </recommendedName>
    <alternativeName>
        <fullName evidence="7">Glyoxalase II</fullName>
        <shortName evidence="7">Glx II</shortName>
    </alternativeName>
</protein>
<dbReference type="InterPro" id="IPR036866">
    <property type="entry name" value="RibonucZ/Hydroxyglut_hydro"/>
</dbReference>
<dbReference type="GO" id="GO:0019243">
    <property type="term" value="P:methylglyoxal catabolic process to D-lactate via S-lactoyl-glutathione"/>
    <property type="evidence" value="ECO:0007669"/>
    <property type="project" value="UniProtKB-UniRule"/>
</dbReference>
<organism evidence="9 10">
    <name type="scientific">Terasakiispira papahanaumokuakeensis</name>
    <dbReference type="NCBI Taxonomy" id="197479"/>
    <lineage>
        <taxon>Bacteria</taxon>
        <taxon>Pseudomonadati</taxon>
        <taxon>Pseudomonadota</taxon>
        <taxon>Gammaproteobacteria</taxon>
        <taxon>Oceanospirillales</taxon>
        <taxon>Terasakiispira</taxon>
    </lineage>
</organism>
<evidence type="ECO:0000256" key="4">
    <source>
        <dbReference type="ARBA" id="ARBA00022723"/>
    </source>
</evidence>
<dbReference type="InterPro" id="IPR050110">
    <property type="entry name" value="Glyoxalase_II_hydrolase"/>
</dbReference>
<evidence type="ECO:0000256" key="7">
    <source>
        <dbReference type="HAMAP-Rule" id="MF_01374"/>
    </source>
</evidence>
<comment type="pathway">
    <text evidence="2 7">Secondary metabolite metabolism; methylglyoxal degradation; (R)-lactate from methylglyoxal: step 2/2.</text>
</comment>